<dbReference type="GO" id="GO:0016884">
    <property type="term" value="F:carbon-nitrogen ligase activity, with glutamine as amido-N-donor"/>
    <property type="evidence" value="ECO:0007669"/>
    <property type="project" value="UniProtKB-UniRule"/>
</dbReference>
<dbReference type="Proteomes" id="UP000242146">
    <property type="component" value="Unassembled WGS sequence"/>
</dbReference>
<dbReference type="EMBL" id="MCGT01000039">
    <property type="protein sequence ID" value="ORX46042.1"/>
    <property type="molecule type" value="Genomic_DNA"/>
</dbReference>
<dbReference type="GO" id="GO:0005739">
    <property type="term" value="C:mitochondrion"/>
    <property type="evidence" value="ECO:0007669"/>
    <property type="project" value="UniProtKB-SubCell"/>
</dbReference>
<keyword evidence="1" id="KW-0496">Mitochondrion</keyword>
<comment type="caution">
    <text evidence="2">The sequence shown here is derived from an EMBL/GenBank/DDBJ whole genome shotgun (WGS) entry which is preliminary data.</text>
</comment>
<dbReference type="Pfam" id="PF09424">
    <property type="entry name" value="YqeY"/>
    <property type="match status" value="1"/>
</dbReference>
<comment type="subcellular location">
    <subcellularLocation>
        <location evidence="1">Mitochondrion</location>
    </subcellularLocation>
</comment>
<organism evidence="2 3">
    <name type="scientific">Hesseltinella vesiculosa</name>
    <dbReference type="NCBI Taxonomy" id="101127"/>
    <lineage>
        <taxon>Eukaryota</taxon>
        <taxon>Fungi</taxon>
        <taxon>Fungi incertae sedis</taxon>
        <taxon>Mucoromycota</taxon>
        <taxon>Mucoromycotina</taxon>
        <taxon>Mucoromycetes</taxon>
        <taxon>Mucorales</taxon>
        <taxon>Cunninghamellaceae</taxon>
        <taxon>Hesseltinella</taxon>
    </lineage>
</organism>
<dbReference type="InterPro" id="IPR042184">
    <property type="entry name" value="YqeY/Aim41_N"/>
</dbReference>
<protein>
    <recommendedName>
        <fullName evidence="1">Altered inheritance of mitochondria protein 41</fullName>
    </recommendedName>
</protein>
<proteinExistence type="inferred from homology"/>
<dbReference type="AlphaFoldDB" id="A0A1X2G623"/>
<dbReference type="Gene3D" id="1.10.1510.10">
    <property type="entry name" value="Uncharacterised protein YqeY/AIM41 PF09424, N-terminal domain"/>
    <property type="match status" value="1"/>
</dbReference>
<dbReference type="STRING" id="101127.A0A1X2G623"/>
<reference evidence="2 3" key="1">
    <citation type="submission" date="2016-07" db="EMBL/GenBank/DDBJ databases">
        <title>Pervasive Adenine N6-methylation of Active Genes in Fungi.</title>
        <authorList>
            <consortium name="DOE Joint Genome Institute"/>
            <person name="Mondo S.J."/>
            <person name="Dannebaum R.O."/>
            <person name="Kuo R.C."/>
            <person name="Labutti K."/>
            <person name="Haridas S."/>
            <person name="Kuo A."/>
            <person name="Salamov A."/>
            <person name="Ahrendt S.R."/>
            <person name="Lipzen A."/>
            <person name="Sullivan W."/>
            <person name="Andreopoulos W.B."/>
            <person name="Clum A."/>
            <person name="Lindquist E."/>
            <person name="Daum C."/>
            <person name="Ramamoorthy G.K."/>
            <person name="Gryganskyi A."/>
            <person name="Culley D."/>
            <person name="Magnuson J.K."/>
            <person name="James T.Y."/>
            <person name="O'Malley M.A."/>
            <person name="Stajich J.E."/>
            <person name="Spatafora J.W."/>
            <person name="Visel A."/>
            <person name="Grigoriev I.V."/>
        </authorList>
    </citation>
    <scope>NUCLEOTIDE SEQUENCE [LARGE SCALE GENOMIC DNA]</scope>
    <source>
        <strain evidence="2 3">NRRL 3301</strain>
    </source>
</reference>
<dbReference type="InterPro" id="IPR003789">
    <property type="entry name" value="Asn/Gln_tRNA_amidoTrase-B-like"/>
</dbReference>
<gene>
    <name evidence="1" type="primary">AIM41</name>
    <name evidence="2" type="ORF">DM01DRAFT_1327936</name>
</gene>
<dbReference type="InterPro" id="IPR019004">
    <property type="entry name" value="YqeY/Aim41"/>
</dbReference>
<accession>A0A1X2G623</accession>
<keyword evidence="3" id="KW-1185">Reference proteome</keyword>
<dbReference type="SUPFAM" id="SSF89095">
    <property type="entry name" value="GatB/YqeY motif"/>
    <property type="match status" value="1"/>
</dbReference>
<comment type="similarity">
    <text evidence="1">Belongs to the AIM41 family.</text>
</comment>
<evidence type="ECO:0000313" key="2">
    <source>
        <dbReference type="EMBL" id="ORX46042.1"/>
    </source>
</evidence>
<dbReference type="Gene3D" id="1.10.10.410">
    <property type="match status" value="1"/>
</dbReference>
<sequence length="174" mass="19534">MAILLQRSVRSFTPLYRTRLYSTSVSLVDRLKQDRKTFMRSKQQPQLNVVKGVLSDLIYQEKAGVVQDASNPDGLILSVIQKNIKRRQDSVKQYLDGGRPELAAVEQEEISVLQDYLPEQMSQQAIEEKVQALVSELGASSIKDMGKVMKAWTVDPATADRKLVSDAVKKILAQ</sequence>
<evidence type="ECO:0000256" key="1">
    <source>
        <dbReference type="RuleBase" id="RU365099"/>
    </source>
</evidence>
<dbReference type="InterPro" id="IPR023168">
    <property type="entry name" value="GatB_Yqey_C_2"/>
</dbReference>
<name>A0A1X2G623_9FUNG</name>
<dbReference type="PANTHER" id="PTHR28055">
    <property type="entry name" value="ALTERED INHERITANCE OF MITOCHONDRIA PROTEIN 41, MITOCHONDRIAL"/>
    <property type="match status" value="1"/>
</dbReference>
<dbReference type="OrthoDB" id="538640at2759"/>
<dbReference type="PANTHER" id="PTHR28055:SF1">
    <property type="entry name" value="ALTERED INHERITANCE OF MITOCHONDRIA PROTEIN 41, MITOCHONDRIAL"/>
    <property type="match status" value="1"/>
</dbReference>
<evidence type="ECO:0000313" key="3">
    <source>
        <dbReference type="Proteomes" id="UP000242146"/>
    </source>
</evidence>